<dbReference type="PROSITE" id="PS51098">
    <property type="entry name" value="PTS_EIIB_TYPE_1"/>
    <property type="match status" value="1"/>
</dbReference>
<keyword evidence="6" id="KW-0598">Phosphotransferase system</keyword>
<dbReference type="InterPro" id="IPR018113">
    <property type="entry name" value="PTrfase_EIIB_Cys"/>
</dbReference>
<dbReference type="Pfam" id="PF00367">
    <property type="entry name" value="PTS_EIIB"/>
    <property type="match status" value="1"/>
</dbReference>
<dbReference type="SUPFAM" id="SSF55604">
    <property type="entry name" value="Glucose permease domain IIB"/>
    <property type="match status" value="1"/>
</dbReference>
<evidence type="ECO:0000256" key="4">
    <source>
        <dbReference type="ARBA" id="ARBA00022597"/>
    </source>
</evidence>
<name>A0A7D7A1Y8_9CLOT</name>
<evidence type="ECO:0000259" key="14">
    <source>
        <dbReference type="PROSITE" id="PS51103"/>
    </source>
</evidence>
<evidence type="ECO:0000256" key="7">
    <source>
        <dbReference type="ARBA" id="ARBA00022692"/>
    </source>
</evidence>
<keyword evidence="5" id="KW-0808">Transferase</keyword>
<evidence type="ECO:0000256" key="11">
    <source>
        <dbReference type="PROSITE-ProRule" id="PRU00421"/>
    </source>
</evidence>
<comment type="subcellular location">
    <subcellularLocation>
        <location evidence="1">Cell membrane</location>
        <topology evidence="1">Multi-pass membrane protein</topology>
    </subcellularLocation>
</comment>
<dbReference type="InterPro" id="IPR003352">
    <property type="entry name" value="PTS_EIIC"/>
</dbReference>
<dbReference type="NCBIfam" id="TIGR02005">
    <property type="entry name" value="PTS-IIBC-alpha"/>
    <property type="match status" value="1"/>
</dbReference>
<keyword evidence="3" id="KW-1003">Cell membrane</keyword>
<evidence type="ECO:0000256" key="9">
    <source>
        <dbReference type="ARBA" id="ARBA00022989"/>
    </source>
</evidence>
<evidence type="ECO:0000256" key="1">
    <source>
        <dbReference type="ARBA" id="ARBA00004651"/>
    </source>
</evidence>
<dbReference type="Pfam" id="PF02378">
    <property type="entry name" value="PTS_EIIC"/>
    <property type="match status" value="1"/>
</dbReference>
<evidence type="ECO:0000256" key="12">
    <source>
        <dbReference type="SAM" id="Phobius"/>
    </source>
</evidence>
<keyword evidence="4" id="KW-0762">Sugar transport</keyword>
<accession>A0A7D7A1Y8</accession>
<evidence type="ECO:0000313" key="16">
    <source>
        <dbReference type="Proteomes" id="UP000512286"/>
    </source>
</evidence>
<keyword evidence="7 12" id="KW-0812">Transmembrane</keyword>
<dbReference type="KEGG" id="cint:HZF06_17470"/>
<feature type="transmembrane region" description="Helical" evidence="12">
    <location>
        <begin position="86"/>
        <end position="108"/>
    </location>
</feature>
<dbReference type="GO" id="GO:0090563">
    <property type="term" value="F:protein-phosphocysteine-sugar phosphotransferase activity"/>
    <property type="evidence" value="ECO:0007669"/>
    <property type="project" value="TreeGrafter"/>
</dbReference>
<feature type="domain" description="PTS EIIB type-1" evidence="13">
    <location>
        <begin position="449"/>
        <end position="525"/>
    </location>
</feature>
<feature type="transmembrane region" description="Helical" evidence="12">
    <location>
        <begin position="382"/>
        <end position="405"/>
    </location>
</feature>
<keyword evidence="10 12" id="KW-0472">Membrane</keyword>
<gene>
    <name evidence="15" type="ORF">HZF06_17470</name>
</gene>
<proteinExistence type="predicted"/>
<evidence type="ECO:0000256" key="3">
    <source>
        <dbReference type="ARBA" id="ARBA00022475"/>
    </source>
</evidence>
<evidence type="ECO:0000256" key="10">
    <source>
        <dbReference type="ARBA" id="ARBA00023136"/>
    </source>
</evidence>
<dbReference type="GO" id="GO:0005886">
    <property type="term" value="C:plasma membrane"/>
    <property type="evidence" value="ECO:0007669"/>
    <property type="project" value="UniProtKB-SubCell"/>
</dbReference>
<dbReference type="InterPro" id="IPR013013">
    <property type="entry name" value="PTS_EIIC_1"/>
</dbReference>
<dbReference type="Gene3D" id="3.30.1360.60">
    <property type="entry name" value="Glucose permease domain IIB"/>
    <property type="match status" value="1"/>
</dbReference>
<dbReference type="CDD" id="cd00212">
    <property type="entry name" value="PTS_IIB_glc"/>
    <property type="match status" value="1"/>
</dbReference>
<keyword evidence="8" id="KW-0418">Kinase</keyword>
<organism evidence="15 16">
    <name type="scientific">Clostridium intestinale</name>
    <dbReference type="NCBI Taxonomy" id="36845"/>
    <lineage>
        <taxon>Bacteria</taxon>
        <taxon>Bacillati</taxon>
        <taxon>Bacillota</taxon>
        <taxon>Clostridia</taxon>
        <taxon>Eubacteriales</taxon>
        <taxon>Clostridiaceae</taxon>
        <taxon>Clostridium</taxon>
    </lineage>
</organism>
<feature type="transmembrane region" description="Helical" evidence="12">
    <location>
        <begin position="352"/>
        <end position="370"/>
    </location>
</feature>
<dbReference type="RefSeq" id="WP_181601124.1">
    <property type="nucleotide sequence ID" value="NZ_CP059378.1"/>
</dbReference>
<dbReference type="GO" id="GO:0016301">
    <property type="term" value="F:kinase activity"/>
    <property type="evidence" value="ECO:0007669"/>
    <property type="project" value="UniProtKB-KW"/>
</dbReference>
<sequence>MMKKIQRFGGAMFTPTLLFAFAGIAVGFSILFMNQEVMGSLADPSGMWYKCWDVVASGAWTVFMQLPLLFVIGLPVALAKKQNARACLEAVVTYLTFNYFLSAILKYWGPNFGVDMEAAVGSSSGLTMIAGIKTLDTGMIGALIISGIVIYIHDKYFDKELPEMLGIFRGSSLVVMIGFFVMIPLAVLFAFVWPQVQVGMRSMQGFFVSAGSFGVWVYSFLERILIPTGLHHFVYSPFVYDNAIVQGGTAVYWPTHLSEFATSARSLKEMYPVGFSLSGMSKVFGSIGISLAFYKTAKPGKKKVVAGLMVPVALTAIFTGITEPIEFTFLFIAPGLFVVHSLLAATVSTVAFMFGVVGDFGGGLINWFALNWIPLGKYHFNTYLAQVIIGLIFSAIWYFIFKFLIEKFNLKTPGRESDDEDSKLYTKKEYKEMKEQVSATEVTKKNKNTVKAELFLAALGGKENIQDVTNCATRLRITVKDSTKIASDTVFKEAGAHGLVKNGDAIQVIVGLSVPTVREEFENLL</sequence>
<dbReference type="PANTHER" id="PTHR30009:SF12">
    <property type="entry name" value="PHOSPHOTRANSFERASE IIC COMPONENT GLVC"/>
    <property type="match status" value="1"/>
</dbReference>
<feature type="transmembrane region" description="Helical" evidence="12">
    <location>
        <begin position="205"/>
        <end position="221"/>
    </location>
</feature>
<evidence type="ECO:0000313" key="15">
    <source>
        <dbReference type="EMBL" id="QLY78858.1"/>
    </source>
</evidence>
<feature type="active site" description="Phosphocysteine intermediate; for EIIB activity" evidence="11">
    <location>
        <position position="471"/>
    </location>
</feature>
<protein>
    <submittedName>
        <fullName evidence="15">PTS transporter subunit EIIC</fullName>
    </submittedName>
</protein>
<dbReference type="Proteomes" id="UP000512286">
    <property type="component" value="Chromosome"/>
</dbReference>
<dbReference type="EMBL" id="CP059378">
    <property type="protein sequence ID" value="QLY78858.1"/>
    <property type="molecule type" value="Genomic_DNA"/>
</dbReference>
<dbReference type="AlphaFoldDB" id="A0A7D7A1Y8"/>
<feature type="transmembrane region" description="Helical" evidence="12">
    <location>
        <begin position="12"/>
        <end position="34"/>
    </location>
</feature>
<dbReference type="GO" id="GO:0009401">
    <property type="term" value="P:phosphoenolpyruvate-dependent sugar phosphotransferase system"/>
    <property type="evidence" value="ECO:0007669"/>
    <property type="project" value="UniProtKB-KW"/>
</dbReference>
<evidence type="ECO:0000256" key="5">
    <source>
        <dbReference type="ARBA" id="ARBA00022679"/>
    </source>
</evidence>
<evidence type="ECO:0000256" key="8">
    <source>
        <dbReference type="ARBA" id="ARBA00022777"/>
    </source>
</evidence>
<keyword evidence="2" id="KW-0813">Transport</keyword>
<dbReference type="PROSITE" id="PS51103">
    <property type="entry name" value="PTS_EIIC_TYPE_1"/>
    <property type="match status" value="1"/>
</dbReference>
<feature type="transmembrane region" description="Helical" evidence="12">
    <location>
        <begin position="327"/>
        <end position="345"/>
    </location>
</feature>
<reference evidence="15 16" key="1">
    <citation type="submission" date="2020-07" db="EMBL/GenBank/DDBJ databases">
        <title>Electron transfer.</title>
        <authorList>
            <person name="Huang L."/>
            <person name="Liu X."/>
            <person name="Zhou S."/>
        </authorList>
    </citation>
    <scope>NUCLEOTIDE SEQUENCE [LARGE SCALE GENOMIC DNA]</scope>
    <source>
        <strain evidence="15 16">Lx1</strain>
    </source>
</reference>
<dbReference type="InterPro" id="IPR001996">
    <property type="entry name" value="PTS_IIB_1"/>
</dbReference>
<feature type="transmembrane region" description="Helical" evidence="12">
    <location>
        <begin position="54"/>
        <end position="79"/>
    </location>
</feature>
<feature type="transmembrane region" description="Helical" evidence="12">
    <location>
        <begin position="304"/>
        <end position="321"/>
    </location>
</feature>
<feature type="transmembrane region" description="Helical" evidence="12">
    <location>
        <begin position="173"/>
        <end position="193"/>
    </location>
</feature>
<dbReference type="PANTHER" id="PTHR30009">
    <property type="entry name" value="CYTOCHROME C-TYPE SYNTHESIS PROTEIN AND PTS TRANSMEMBRANE COMPONENT"/>
    <property type="match status" value="1"/>
</dbReference>
<feature type="domain" description="PTS EIIC type-1" evidence="14">
    <location>
        <begin position="1"/>
        <end position="417"/>
    </location>
</feature>
<feature type="transmembrane region" description="Helical" evidence="12">
    <location>
        <begin position="128"/>
        <end position="152"/>
    </location>
</feature>
<evidence type="ECO:0000256" key="6">
    <source>
        <dbReference type="ARBA" id="ARBA00022683"/>
    </source>
</evidence>
<feature type="transmembrane region" description="Helical" evidence="12">
    <location>
        <begin position="233"/>
        <end position="253"/>
    </location>
</feature>
<dbReference type="GO" id="GO:0008982">
    <property type="term" value="F:protein-N(PI)-phosphohistidine-sugar phosphotransferase activity"/>
    <property type="evidence" value="ECO:0007669"/>
    <property type="project" value="InterPro"/>
</dbReference>
<dbReference type="InterPro" id="IPR010975">
    <property type="entry name" value="PTS_IIBC_a_glc"/>
</dbReference>
<dbReference type="NCBIfam" id="TIGR00826">
    <property type="entry name" value="EIIB_glc"/>
    <property type="match status" value="1"/>
</dbReference>
<keyword evidence="9 12" id="KW-1133">Transmembrane helix</keyword>
<dbReference type="PROSITE" id="PS01035">
    <property type="entry name" value="PTS_EIIB_TYPE_1_CYS"/>
    <property type="match status" value="1"/>
</dbReference>
<evidence type="ECO:0000256" key="2">
    <source>
        <dbReference type="ARBA" id="ARBA00022448"/>
    </source>
</evidence>
<dbReference type="InterPro" id="IPR036878">
    <property type="entry name" value="Glu_permease_IIB"/>
</dbReference>
<evidence type="ECO:0000259" key="13">
    <source>
        <dbReference type="PROSITE" id="PS51098"/>
    </source>
</evidence>
<dbReference type="InterPro" id="IPR050429">
    <property type="entry name" value="PTS_Glucose_EIICBA"/>
</dbReference>
<feature type="transmembrane region" description="Helical" evidence="12">
    <location>
        <begin position="273"/>
        <end position="292"/>
    </location>
</feature>